<dbReference type="GO" id="GO:0034431">
    <property type="term" value="F:bis(5'-adenosyl)-hexaphosphatase activity"/>
    <property type="evidence" value="ECO:0007669"/>
    <property type="project" value="TreeGrafter"/>
</dbReference>
<dbReference type="InterPro" id="IPR000086">
    <property type="entry name" value="NUDIX_hydrolase_dom"/>
</dbReference>
<proteinExistence type="predicted"/>
<reference evidence="6 8" key="1">
    <citation type="submission" date="2015-09" db="EMBL/GenBank/DDBJ databases">
        <authorList>
            <consortium name="Swine Surveillance"/>
        </authorList>
    </citation>
    <scope>NUCLEOTIDE SEQUENCE [LARGE SCALE GENOMIC DNA]</scope>
    <source>
        <strain evidence="6 8">CECT 8399</strain>
    </source>
</reference>
<gene>
    <name evidence="7" type="ORF">K3718_05165</name>
    <name evidence="6" type="ORF">PHA8399_01950</name>
</gene>
<dbReference type="STRING" id="1396826.PHA8399_01950"/>
<evidence type="ECO:0000313" key="8">
    <source>
        <dbReference type="Proteomes" id="UP000051326"/>
    </source>
</evidence>
<evidence type="ECO:0000313" key="7">
    <source>
        <dbReference type="EMBL" id="UWQ42481.1"/>
    </source>
</evidence>
<dbReference type="GO" id="GO:0000298">
    <property type="term" value="F:endopolyphosphatase activity"/>
    <property type="evidence" value="ECO:0007669"/>
    <property type="project" value="TreeGrafter"/>
</dbReference>
<dbReference type="Gene3D" id="3.90.79.10">
    <property type="entry name" value="Nucleoside Triphosphate Pyrophosphohydrolase"/>
    <property type="match status" value="1"/>
</dbReference>
<feature type="domain" description="Nudix hydrolase" evidence="5">
    <location>
        <begin position="20"/>
        <end position="152"/>
    </location>
</feature>
<dbReference type="GO" id="GO:0008486">
    <property type="term" value="F:diphosphoinositol-polyphosphate diphosphatase activity"/>
    <property type="evidence" value="ECO:0007669"/>
    <property type="project" value="TreeGrafter"/>
</dbReference>
<sequence>MTRTLTRAWEEILRPMLKRPNRLQVAALCYRTGAHGKEVLMITSRGTGRWIIPKGWPVEGKDGPASALQEAWEEAGVRSARISKQPVGEFNYLKRRGHGADEPVTTLIFAAEVEALADDYPESHQRTRRWMRPEEAAELVQEPQLQELLRQL</sequence>
<evidence type="ECO:0000259" key="5">
    <source>
        <dbReference type="PROSITE" id="PS51462"/>
    </source>
</evidence>
<evidence type="ECO:0000256" key="4">
    <source>
        <dbReference type="ARBA" id="ARBA00022842"/>
    </source>
</evidence>
<dbReference type="GO" id="GO:0071543">
    <property type="term" value="P:diphosphoinositol polyphosphate metabolic process"/>
    <property type="evidence" value="ECO:0007669"/>
    <property type="project" value="TreeGrafter"/>
</dbReference>
<accession>A0A0P1H9Q0</accession>
<dbReference type="Pfam" id="PF00293">
    <property type="entry name" value="NUDIX"/>
    <property type="match status" value="1"/>
</dbReference>
<dbReference type="GO" id="GO:1901909">
    <property type="term" value="P:diadenosine hexaphosphate catabolic process"/>
    <property type="evidence" value="ECO:0007669"/>
    <property type="project" value="TreeGrafter"/>
</dbReference>
<dbReference type="PANTHER" id="PTHR12629">
    <property type="entry name" value="DIPHOSPHOINOSITOL POLYPHOSPHATE PHOSPHOHYDROLASE"/>
    <property type="match status" value="1"/>
</dbReference>
<dbReference type="InterPro" id="IPR015797">
    <property type="entry name" value="NUDIX_hydrolase-like_dom_sf"/>
</dbReference>
<evidence type="ECO:0000313" key="9">
    <source>
        <dbReference type="Proteomes" id="UP001058514"/>
    </source>
</evidence>
<evidence type="ECO:0000256" key="3">
    <source>
        <dbReference type="ARBA" id="ARBA00022801"/>
    </source>
</evidence>
<organism evidence="6 8">
    <name type="scientific">Leisingera aquaemixtae</name>
    <dbReference type="NCBI Taxonomy" id="1396826"/>
    <lineage>
        <taxon>Bacteria</taxon>
        <taxon>Pseudomonadati</taxon>
        <taxon>Pseudomonadota</taxon>
        <taxon>Alphaproteobacteria</taxon>
        <taxon>Rhodobacterales</taxon>
        <taxon>Roseobacteraceae</taxon>
        <taxon>Leisingera</taxon>
    </lineage>
</organism>
<dbReference type="InterPro" id="IPR047198">
    <property type="entry name" value="DDP-like_NUDIX"/>
</dbReference>
<evidence type="ECO:0000256" key="1">
    <source>
        <dbReference type="ARBA" id="ARBA00001946"/>
    </source>
</evidence>
<dbReference type="EMBL" id="CYSR01000021">
    <property type="protein sequence ID" value="CUH99824.1"/>
    <property type="molecule type" value="Genomic_DNA"/>
</dbReference>
<dbReference type="CDD" id="cd04666">
    <property type="entry name" value="NUDIX_DIPP2_like_Nudt4"/>
    <property type="match status" value="1"/>
</dbReference>
<dbReference type="GO" id="GO:1901907">
    <property type="term" value="P:diadenosine pentaphosphate catabolic process"/>
    <property type="evidence" value="ECO:0007669"/>
    <property type="project" value="TreeGrafter"/>
</dbReference>
<evidence type="ECO:0000313" key="6">
    <source>
        <dbReference type="EMBL" id="CUH99824.1"/>
    </source>
</evidence>
<dbReference type="Proteomes" id="UP001058514">
    <property type="component" value="Chromosome"/>
</dbReference>
<dbReference type="SUPFAM" id="SSF55811">
    <property type="entry name" value="Nudix"/>
    <property type="match status" value="1"/>
</dbReference>
<name>A0A0P1H9Q0_9RHOB</name>
<evidence type="ECO:0000256" key="2">
    <source>
        <dbReference type="ARBA" id="ARBA00022723"/>
    </source>
</evidence>
<keyword evidence="3 7" id="KW-0378">Hydrolase</keyword>
<dbReference type="Proteomes" id="UP000051326">
    <property type="component" value="Unassembled WGS sequence"/>
</dbReference>
<reference evidence="7" key="2">
    <citation type="submission" date="2021-08" db="EMBL/GenBank/DDBJ databases">
        <authorList>
            <person name="Nwanade C."/>
            <person name="Wang M."/>
            <person name="Masoudi A."/>
            <person name="Yu Z."/>
            <person name="Liu J."/>
        </authorList>
    </citation>
    <scope>NUCLEOTIDE SEQUENCE</scope>
    <source>
        <strain evidence="7">S166</strain>
    </source>
</reference>
<keyword evidence="2" id="KW-0479">Metal-binding</keyword>
<keyword evidence="9" id="KW-1185">Reference proteome</keyword>
<dbReference type="GO" id="GO:0046872">
    <property type="term" value="F:metal ion binding"/>
    <property type="evidence" value="ECO:0007669"/>
    <property type="project" value="UniProtKB-KW"/>
</dbReference>
<dbReference type="GO" id="GO:0005737">
    <property type="term" value="C:cytoplasm"/>
    <property type="evidence" value="ECO:0007669"/>
    <property type="project" value="TreeGrafter"/>
</dbReference>
<protein>
    <submittedName>
        <fullName evidence="6">NUDIX domain protein</fullName>
    </submittedName>
    <submittedName>
        <fullName evidence="7">NUDIX hydrolase</fullName>
    </submittedName>
</protein>
<keyword evidence="4" id="KW-0460">Magnesium</keyword>
<dbReference type="EMBL" id="CP081051">
    <property type="protein sequence ID" value="UWQ42481.1"/>
    <property type="molecule type" value="Genomic_DNA"/>
</dbReference>
<dbReference type="PANTHER" id="PTHR12629:SF0">
    <property type="entry name" value="DIPHOSPHOINOSITOL-POLYPHOSPHATE DIPHOSPHATASE"/>
    <property type="match status" value="1"/>
</dbReference>
<dbReference type="GO" id="GO:1901911">
    <property type="term" value="P:adenosine 5'-(hexahydrogen pentaphosphate) catabolic process"/>
    <property type="evidence" value="ECO:0007669"/>
    <property type="project" value="TreeGrafter"/>
</dbReference>
<dbReference type="RefSeq" id="WP_058285941.1">
    <property type="nucleotide sequence ID" value="NZ_CP041159.1"/>
</dbReference>
<dbReference type="PROSITE" id="PS51462">
    <property type="entry name" value="NUDIX"/>
    <property type="match status" value="1"/>
</dbReference>
<dbReference type="AlphaFoldDB" id="A0A0P1H9Q0"/>
<comment type="cofactor">
    <cofactor evidence="1">
        <name>Mg(2+)</name>
        <dbReference type="ChEBI" id="CHEBI:18420"/>
    </cofactor>
</comment>
<dbReference type="GO" id="GO:0034432">
    <property type="term" value="F:bis(5'-adenosyl)-pentaphosphatase activity"/>
    <property type="evidence" value="ECO:0007669"/>
    <property type="project" value="TreeGrafter"/>
</dbReference>